<dbReference type="Proteomes" id="UP001327560">
    <property type="component" value="Chromosome 4"/>
</dbReference>
<dbReference type="AlphaFoldDB" id="A0AAQ3KB40"/>
<sequence>MAYDRRHSSLLDGFTLSPLPYPVLLILLMVLLLLSLSWFFDYESFMEDAEEQMSWALLAIPLLLVLLIRWISSIERLDDVLFGLLPYDGRRRSYYGGNYQQAQQQGSSPWGVAAVVVLLLVMVYFQSSFQDMWGP</sequence>
<organism evidence="2 3">
    <name type="scientific">Canna indica</name>
    <name type="common">Indian-shot</name>
    <dbReference type="NCBI Taxonomy" id="4628"/>
    <lineage>
        <taxon>Eukaryota</taxon>
        <taxon>Viridiplantae</taxon>
        <taxon>Streptophyta</taxon>
        <taxon>Embryophyta</taxon>
        <taxon>Tracheophyta</taxon>
        <taxon>Spermatophyta</taxon>
        <taxon>Magnoliopsida</taxon>
        <taxon>Liliopsida</taxon>
        <taxon>Zingiberales</taxon>
        <taxon>Cannaceae</taxon>
        <taxon>Canna</taxon>
    </lineage>
</organism>
<feature type="transmembrane region" description="Helical" evidence="1">
    <location>
        <begin position="21"/>
        <end position="40"/>
    </location>
</feature>
<evidence type="ECO:0000313" key="2">
    <source>
        <dbReference type="EMBL" id="WOL04340.1"/>
    </source>
</evidence>
<protein>
    <submittedName>
        <fullName evidence="2">Uncharacterized protein</fullName>
    </submittedName>
</protein>
<dbReference type="PANTHER" id="PTHR33306">
    <property type="entry name" value="EXPRESSED PROTEIN-RELATED-RELATED"/>
    <property type="match status" value="1"/>
</dbReference>
<dbReference type="EMBL" id="CP136893">
    <property type="protein sequence ID" value="WOL04340.1"/>
    <property type="molecule type" value="Genomic_DNA"/>
</dbReference>
<evidence type="ECO:0000313" key="3">
    <source>
        <dbReference type="Proteomes" id="UP001327560"/>
    </source>
</evidence>
<name>A0AAQ3KB40_9LILI</name>
<feature type="transmembrane region" description="Helical" evidence="1">
    <location>
        <begin position="110"/>
        <end position="129"/>
    </location>
</feature>
<keyword evidence="3" id="KW-1185">Reference proteome</keyword>
<gene>
    <name evidence="2" type="ORF">Cni_G13061</name>
</gene>
<reference evidence="2 3" key="1">
    <citation type="submission" date="2023-10" db="EMBL/GenBank/DDBJ databases">
        <title>Chromosome-scale genome assembly provides insights into flower coloration mechanisms of Canna indica.</title>
        <authorList>
            <person name="Li C."/>
        </authorList>
    </citation>
    <scope>NUCLEOTIDE SEQUENCE [LARGE SCALE GENOMIC DNA]</scope>
    <source>
        <tissue evidence="2">Flower</tissue>
    </source>
</reference>
<keyword evidence="1" id="KW-0812">Transmembrane</keyword>
<accession>A0AAQ3KB40</accession>
<keyword evidence="1" id="KW-1133">Transmembrane helix</keyword>
<feature type="transmembrane region" description="Helical" evidence="1">
    <location>
        <begin position="52"/>
        <end position="71"/>
    </location>
</feature>
<keyword evidence="1" id="KW-0472">Membrane</keyword>
<evidence type="ECO:0000256" key="1">
    <source>
        <dbReference type="SAM" id="Phobius"/>
    </source>
</evidence>
<dbReference type="PANTHER" id="PTHR33306:SF7">
    <property type="entry name" value="EXPRESSED PROTEIN"/>
    <property type="match status" value="1"/>
</dbReference>
<proteinExistence type="predicted"/>